<dbReference type="EMBL" id="CT867991">
    <property type="protein sequence ID" value="CAK57277.1"/>
    <property type="molecule type" value="Genomic_DNA"/>
</dbReference>
<accession>A0BFG0</accession>
<dbReference type="InterPro" id="IPR008271">
    <property type="entry name" value="Ser/Thr_kinase_AS"/>
</dbReference>
<feature type="coiled-coil region" evidence="8">
    <location>
        <begin position="313"/>
        <end position="404"/>
    </location>
</feature>
<dbReference type="InterPro" id="IPR050660">
    <property type="entry name" value="NEK_Ser/Thr_kinase"/>
</dbReference>
<dbReference type="PROSITE" id="PS50011">
    <property type="entry name" value="PROTEIN_KINASE_DOM"/>
    <property type="match status" value="1"/>
</dbReference>
<feature type="coiled-coil region" evidence="8">
    <location>
        <begin position="831"/>
        <end position="865"/>
    </location>
</feature>
<dbReference type="InterPro" id="IPR011009">
    <property type="entry name" value="Kinase-like_dom_sf"/>
</dbReference>
<dbReference type="PROSITE" id="PS00108">
    <property type="entry name" value="PROTEIN_KINASE_ST"/>
    <property type="match status" value="1"/>
</dbReference>
<dbReference type="EC" id="2.7.11.1" evidence="2"/>
<keyword evidence="8" id="KW-0175">Coiled coil</keyword>
<dbReference type="RefSeq" id="XP_001424675.1">
    <property type="nucleotide sequence ID" value="XM_001424638.1"/>
</dbReference>
<dbReference type="SUPFAM" id="SSF56112">
    <property type="entry name" value="Protein kinase-like (PK-like)"/>
    <property type="match status" value="1"/>
</dbReference>
<dbReference type="SMART" id="SM00220">
    <property type="entry name" value="S_TKc"/>
    <property type="match status" value="1"/>
</dbReference>
<feature type="binding site" evidence="7">
    <location>
        <position position="47"/>
    </location>
    <ligand>
        <name>ATP</name>
        <dbReference type="ChEBI" id="CHEBI:30616"/>
    </ligand>
</feature>
<dbReference type="OMA" id="NCADALF"/>
<dbReference type="InParanoid" id="A0BFG0"/>
<evidence type="ECO:0000256" key="5">
    <source>
        <dbReference type="ARBA" id="ARBA00022777"/>
    </source>
</evidence>
<proteinExistence type="inferred from homology"/>
<evidence type="ECO:0000256" key="1">
    <source>
        <dbReference type="ARBA" id="ARBA00010886"/>
    </source>
</evidence>
<evidence type="ECO:0000256" key="4">
    <source>
        <dbReference type="ARBA" id="ARBA00022741"/>
    </source>
</evidence>
<dbReference type="CDD" id="cd14014">
    <property type="entry name" value="STKc_PknB_like"/>
    <property type="match status" value="1"/>
</dbReference>
<dbReference type="Proteomes" id="UP000000600">
    <property type="component" value="Unassembled WGS sequence"/>
</dbReference>
<dbReference type="Pfam" id="PF00069">
    <property type="entry name" value="Pkinase"/>
    <property type="match status" value="1"/>
</dbReference>
<name>A0BFG0_PARTE</name>
<protein>
    <recommendedName>
        <fullName evidence="2">non-specific serine/threonine protein kinase</fullName>
        <ecNumber evidence="2">2.7.11.1</ecNumber>
    </recommendedName>
</protein>
<sequence>MNQQKKTIFTQKKAVYVLEEQLGQGTGGYVYRAYKVYNNQKQYVALKVQSNLNYTEQQTLEILTRQNLNHVVNILDLDSYNNEIIITMDLADGSFQKFWSLSKINNAEEILRYFIQIAKGTLELHQLYLIHRDLKLENVVYQEINNVKHLKLCDTGLIRQQNGMKTMMVGTPYYMPPEQINKQIYDEKTDIWALGMILYEMLSGRTMVRGNSVQEILNNILNLSQASINFQIDQLKINKQQGVNDIKGLLRQMIVKDSKQRVDSQFVVTELERILNIQSLQVQNGQNIMQIVRPEIREQIRLEIQKEFEIKFQQEQDKLAEQQKLDMEQFKNEIMEYYQKQIIEQTIRVQKETEENLKAQQQKELQILQEEYDKKIANCNQQQIEELKYQYQEEKQNIITQMEKNYQIRFQQEAKNKEIELQKEMEIQIQTQLQNRQQISKLLLQEQLKQHYQEEFEQKSRNLAQYQQQLTSIQQNLNRNKINIEMQQKDLIKHSTPNQSQKFLKSISEYKQQLQQMLNQLESINKQLSELEITSDVLSQNQYCNLIEENLQKLEQIKNLYQDLIVPNLVESFIQNWNQLFDDIRREQKQQKIKNEESLLKLQQEDSEKLTKKLQDLFLELKEKLKNVNEMIGALNQKNSEFLQQYETLNQQHSSLYIEFQILQNSIKLAKEDQKLDIIEKQNKQMVHLLDKLKKIQFDLESFISIVQQYKAKEQQMIQDQLQNFIVIIDDWEYKRDQINYQQQSSNLLIELKTQLEERNKELEILKEIKNRIIQLINELKQNKNQNFYKQFSEIEKEFQISTMKLNLIENYYKKEQRRSYLKPKEQKNINSNLRQLFDSVSKRRNDLQNQLQKLQNRCNDNIQQQHIFKQLELIRYICENQKQIIQEIEMCINKFQISNFQSIDEINLENSKITYQIKMFSQNLDPLFESLNEIKKQMTQPEDKYWDNDFQTLKNSFQEIRNQLEDKKKFTTNQMNLSSKSSRIQKNVQKHIRMLFEQNEIQSQLFSQVLKDNKQNEKCLKEKFLKKSQTYIAWAKEQQSRIQEIENQIKQQEQQNTDEFVGKFIKDYKEIASLLEKLNIKISELELQKNRDQFNKYNELAQQYQQKINDLKFEKQQNQSSFQALYFYIQQNQIINCADALFELYCLNRRFQNHLQDQKNYIQKKIENKEQQVEKNVLELSNTQNNLEKIQVCFNILKMKENEFSKVDIFIKSIKNDLLSLKEQFDELDFEQQLKKLHEKIRDLIQDQQKNIQIKNSVKLKSKLRNKNSVKEIQQSILDYIPNSKEMTNSLSKMMQEQRKY</sequence>
<dbReference type="eggNOG" id="KOG0597">
    <property type="taxonomic scope" value="Eukaryota"/>
</dbReference>
<evidence type="ECO:0000259" key="9">
    <source>
        <dbReference type="PROSITE" id="PS50011"/>
    </source>
</evidence>
<keyword evidence="6 7" id="KW-0067">ATP-binding</keyword>
<keyword evidence="3" id="KW-0808">Transferase</keyword>
<dbReference type="InterPro" id="IPR000719">
    <property type="entry name" value="Prot_kinase_dom"/>
</dbReference>
<dbReference type="PROSITE" id="PS00107">
    <property type="entry name" value="PROTEIN_KINASE_ATP"/>
    <property type="match status" value="1"/>
</dbReference>
<comment type="similarity">
    <text evidence="1">Belongs to the protein kinase superfamily. NEK Ser/Thr protein kinase family. NIMA subfamily.</text>
</comment>
<evidence type="ECO:0000256" key="8">
    <source>
        <dbReference type="SAM" id="Coils"/>
    </source>
</evidence>
<feature type="coiled-coil region" evidence="8">
    <location>
        <begin position="1036"/>
        <end position="1118"/>
    </location>
</feature>
<feature type="coiled-coil region" evidence="8">
    <location>
        <begin position="1212"/>
        <end position="1252"/>
    </location>
</feature>
<gene>
    <name evidence="10" type="ORF">GSPATT00028312001</name>
</gene>
<dbReference type="PANTHER" id="PTHR43671">
    <property type="entry name" value="SERINE/THREONINE-PROTEIN KINASE NEK"/>
    <property type="match status" value="1"/>
</dbReference>
<feature type="domain" description="Protein kinase" evidence="9">
    <location>
        <begin position="16"/>
        <end position="275"/>
    </location>
</feature>
<dbReference type="InterPro" id="IPR017441">
    <property type="entry name" value="Protein_kinase_ATP_BS"/>
</dbReference>
<evidence type="ECO:0000256" key="7">
    <source>
        <dbReference type="PROSITE-ProRule" id="PRU10141"/>
    </source>
</evidence>
<feature type="coiled-coil region" evidence="8">
    <location>
        <begin position="1153"/>
        <end position="1187"/>
    </location>
</feature>
<evidence type="ECO:0000256" key="3">
    <source>
        <dbReference type="ARBA" id="ARBA00022679"/>
    </source>
</evidence>
<dbReference type="HOGENOM" id="CLU_261404_0_0_1"/>
<evidence type="ECO:0000313" key="11">
    <source>
        <dbReference type="Proteomes" id="UP000000600"/>
    </source>
</evidence>
<evidence type="ECO:0000256" key="6">
    <source>
        <dbReference type="ARBA" id="ARBA00022840"/>
    </source>
</evidence>
<dbReference type="GO" id="GO:0005524">
    <property type="term" value="F:ATP binding"/>
    <property type="evidence" value="ECO:0007669"/>
    <property type="project" value="UniProtKB-UniRule"/>
</dbReference>
<evidence type="ECO:0000313" key="10">
    <source>
        <dbReference type="EMBL" id="CAK57277.1"/>
    </source>
</evidence>
<feature type="coiled-coil region" evidence="8">
    <location>
        <begin position="449"/>
        <end position="652"/>
    </location>
</feature>
<feature type="coiled-coil region" evidence="8">
    <location>
        <begin position="749"/>
        <end position="786"/>
    </location>
</feature>
<dbReference type="PANTHER" id="PTHR43671:SF13">
    <property type="entry name" value="SERINE_THREONINE-PROTEIN KINASE NEK2"/>
    <property type="match status" value="1"/>
</dbReference>
<dbReference type="GeneID" id="5010459"/>
<dbReference type="KEGG" id="ptm:GSPATT00028312001"/>
<organism evidence="10 11">
    <name type="scientific">Paramecium tetraurelia</name>
    <dbReference type="NCBI Taxonomy" id="5888"/>
    <lineage>
        <taxon>Eukaryota</taxon>
        <taxon>Sar</taxon>
        <taxon>Alveolata</taxon>
        <taxon>Ciliophora</taxon>
        <taxon>Intramacronucleata</taxon>
        <taxon>Oligohymenophorea</taxon>
        <taxon>Peniculida</taxon>
        <taxon>Parameciidae</taxon>
        <taxon>Paramecium</taxon>
    </lineage>
</organism>
<keyword evidence="11" id="KW-1185">Reference proteome</keyword>
<keyword evidence="4 7" id="KW-0547">Nucleotide-binding</keyword>
<dbReference type="STRING" id="5888.A0BFG0"/>
<reference evidence="10 11" key="1">
    <citation type="journal article" date="2006" name="Nature">
        <title>Global trends of whole-genome duplications revealed by the ciliate Paramecium tetraurelia.</title>
        <authorList>
            <consortium name="Genoscope"/>
            <person name="Aury J.-M."/>
            <person name="Jaillon O."/>
            <person name="Duret L."/>
            <person name="Noel B."/>
            <person name="Jubin C."/>
            <person name="Porcel B.M."/>
            <person name="Segurens B."/>
            <person name="Daubin V."/>
            <person name="Anthouard V."/>
            <person name="Aiach N."/>
            <person name="Arnaiz O."/>
            <person name="Billaut A."/>
            <person name="Beisson J."/>
            <person name="Blanc I."/>
            <person name="Bouhouche K."/>
            <person name="Camara F."/>
            <person name="Duharcourt S."/>
            <person name="Guigo R."/>
            <person name="Gogendeau D."/>
            <person name="Katinka M."/>
            <person name="Keller A.-M."/>
            <person name="Kissmehl R."/>
            <person name="Klotz C."/>
            <person name="Koll F."/>
            <person name="Le Moue A."/>
            <person name="Lepere C."/>
            <person name="Malinsky S."/>
            <person name="Nowacki M."/>
            <person name="Nowak J.K."/>
            <person name="Plattner H."/>
            <person name="Poulain J."/>
            <person name="Ruiz F."/>
            <person name="Serrano V."/>
            <person name="Zagulski M."/>
            <person name="Dessen P."/>
            <person name="Betermier M."/>
            <person name="Weissenbach J."/>
            <person name="Scarpelli C."/>
            <person name="Schachter V."/>
            <person name="Sperling L."/>
            <person name="Meyer E."/>
            <person name="Cohen J."/>
            <person name="Wincker P."/>
        </authorList>
    </citation>
    <scope>NUCLEOTIDE SEQUENCE [LARGE SCALE GENOMIC DNA]</scope>
    <source>
        <strain evidence="10 11">Stock d4-2</strain>
    </source>
</reference>
<dbReference type="Gene3D" id="3.30.200.20">
    <property type="entry name" value="Phosphorylase Kinase, domain 1"/>
    <property type="match status" value="1"/>
</dbReference>
<dbReference type="OrthoDB" id="311182at2759"/>
<dbReference type="GO" id="GO:0004674">
    <property type="term" value="F:protein serine/threonine kinase activity"/>
    <property type="evidence" value="ECO:0007669"/>
    <property type="project" value="UniProtKB-EC"/>
</dbReference>
<keyword evidence="5" id="KW-0418">Kinase</keyword>
<evidence type="ECO:0000256" key="2">
    <source>
        <dbReference type="ARBA" id="ARBA00012513"/>
    </source>
</evidence>
<dbReference type="Gene3D" id="1.10.510.10">
    <property type="entry name" value="Transferase(Phosphotransferase) domain 1"/>
    <property type="match status" value="1"/>
</dbReference>